<evidence type="ECO:0000256" key="4">
    <source>
        <dbReference type="ARBA" id="ARBA00023163"/>
    </source>
</evidence>
<sequence>MSSRRSRLTSSRITVDERIDDLVSKLHSVLPGQGRIRSRGRVSTLKALQEICSYIRSLQLEMDDLSERLSELFNTSDISTAQAASIRSLINWMIELRGYAMELGFVDENSFRFWHKFGKSLARGRYVETDVDVLEIKNHIPQNYEVEIYMEHVHVVTDEGDDDCVNNVDFGTDVDSEGEDAPKNPMSKAEKWDGVIYPKIKAMMANNCKDAAAFRPMMADEMHFQIMGLSNQHFRSSHVLVYGVIDVAHGLEEEGPSFSLDAYGYAILAVISQILCFVHGWLLGISWGTPLQRWFPFLMTNACCKACANLKAAFLVAMLSWFPFILYDTDRMGHEVYHEDQNGTPAQIDAYDRGVREGAFGLLLNSVRKPKRTDHFIKTVNLK</sequence>
<comment type="similarity">
    <text evidence="1">Belongs to the bHLH protein family.</text>
</comment>
<dbReference type="Proteomes" id="UP000734854">
    <property type="component" value="Unassembled WGS sequence"/>
</dbReference>
<evidence type="ECO:0000256" key="3">
    <source>
        <dbReference type="ARBA" id="ARBA00023015"/>
    </source>
</evidence>
<evidence type="ECO:0008006" key="8">
    <source>
        <dbReference type="Google" id="ProtNLM"/>
    </source>
</evidence>
<dbReference type="GO" id="GO:0046983">
    <property type="term" value="F:protein dimerization activity"/>
    <property type="evidence" value="ECO:0007669"/>
    <property type="project" value="InterPro"/>
</dbReference>
<evidence type="ECO:0000256" key="1">
    <source>
        <dbReference type="ARBA" id="ARBA00005510"/>
    </source>
</evidence>
<comment type="caution">
    <text evidence="6">The sequence shown here is derived from an EMBL/GenBank/DDBJ whole genome shotgun (WGS) entry which is preliminary data.</text>
</comment>
<dbReference type="EMBL" id="JACMSC010000018">
    <property type="protein sequence ID" value="KAG6475208.1"/>
    <property type="molecule type" value="Genomic_DNA"/>
</dbReference>
<feature type="transmembrane region" description="Helical" evidence="5">
    <location>
        <begin position="265"/>
        <end position="288"/>
    </location>
</feature>
<dbReference type="Pfam" id="PF23174">
    <property type="entry name" value="bHLH_ILI"/>
    <property type="match status" value="1"/>
</dbReference>
<accession>A0A8J5EXL7</accession>
<dbReference type="GO" id="GO:0040008">
    <property type="term" value="P:regulation of growth"/>
    <property type="evidence" value="ECO:0007669"/>
    <property type="project" value="InterPro"/>
</dbReference>
<keyword evidence="2" id="KW-0341">Growth regulation</keyword>
<reference evidence="6 7" key="1">
    <citation type="submission" date="2020-08" db="EMBL/GenBank/DDBJ databases">
        <title>Plant Genome Project.</title>
        <authorList>
            <person name="Zhang R.-G."/>
        </authorList>
    </citation>
    <scope>NUCLEOTIDE SEQUENCE [LARGE SCALE GENOMIC DNA]</scope>
    <source>
        <tissue evidence="6">Rhizome</tissue>
    </source>
</reference>
<name>A0A8J5EXL7_ZINOF</name>
<feature type="transmembrane region" description="Helical" evidence="5">
    <location>
        <begin position="308"/>
        <end position="327"/>
    </location>
</feature>
<evidence type="ECO:0000256" key="5">
    <source>
        <dbReference type="SAM" id="Phobius"/>
    </source>
</evidence>
<keyword evidence="4" id="KW-0804">Transcription</keyword>
<dbReference type="AlphaFoldDB" id="A0A8J5EXL7"/>
<keyword evidence="3" id="KW-0805">Transcription regulation</keyword>
<dbReference type="GO" id="GO:0006355">
    <property type="term" value="P:regulation of DNA-templated transcription"/>
    <property type="evidence" value="ECO:0007669"/>
    <property type="project" value="InterPro"/>
</dbReference>
<gene>
    <name evidence="6" type="ORF">ZIOFF_064426</name>
</gene>
<evidence type="ECO:0000256" key="2">
    <source>
        <dbReference type="ARBA" id="ARBA00022604"/>
    </source>
</evidence>
<keyword evidence="5" id="KW-0472">Membrane</keyword>
<proteinExistence type="inferred from homology"/>
<protein>
    <recommendedName>
        <fullName evidence="8">BHLH domain-containing protein</fullName>
    </recommendedName>
</protein>
<organism evidence="6 7">
    <name type="scientific">Zingiber officinale</name>
    <name type="common">Ginger</name>
    <name type="synonym">Amomum zingiber</name>
    <dbReference type="NCBI Taxonomy" id="94328"/>
    <lineage>
        <taxon>Eukaryota</taxon>
        <taxon>Viridiplantae</taxon>
        <taxon>Streptophyta</taxon>
        <taxon>Embryophyta</taxon>
        <taxon>Tracheophyta</taxon>
        <taxon>Spermatophyta</taxon>
        <taxon>Magnoliopsida</taxon>
        <taxon>Liliopsida</taxon>
        <taxon>Zingiberales</taxon>
        <taxon>Zingiberaceae</taxon>
        <taxon>Zingiber</taxon>
    </lineage>
</organism>
<dbReference type="InterPro" id="IPR044293">
    <property type="entry name" value="PRE"/>
</dbReference>
<dbReference type="PANTHER" id="PTHR46446:SF38">
    <property type="entry name" value="TRANSCRIPTION FACTOR ILI6"/>
    <property type="match status" value="1"/>
</dbReference>
<dbReference type="InterPro" id="IPR036638">
    <property type="entry name" value="HLH_DNA-bd_sf"/>
</dbReference>
<dbReference type="PANTHER" id="PTHR46446">
    <property type="entry name" value="TRANSCRIPTION FACTOR PRE"/>
    <property type="match status" value="1"/>
</dbReference>
<keyword evidence="7" id="KW-1185">Reference proteome</keyword>
<keyword evidence="5" id="KW-0812">Transmembrane</keyword>
<evidence type="ECO:0000313" key="6">
    <source>
        <dbReference type="EMBL" id="KAG6475208.1"/>
    </source>
</evidence>
<evidence type="ECO:0000313" key="7">
    <source>
        <dbReference type="Proteomes" id="UP000734854"/>
    </source>
</evidence>
<keyword evidence="5" id="KW-1133">Transmembrane helix</keyword>
<dbReference type="SUPFAM" id="SSF47459">
    <property type="entry name" value="HLH, helix-loop-helix DNA-binding domain"/>
    <property type="match status" value="1"/>
</dbReference>